<keyword evidence="10" id="KW-1185">Reference proteome</keyword>
<evidence type="ECO:0000256" key="2">
    <source>
        <dbReference type="ARBA" id="ARBA00022692"/>
    </source>
</evidence>
<proteinExistence type="predicted"/>
<feature type="transmembrane region" description="Helical" evidence="7">
    <location>
        <begin position="47"/>
        <end position="70"/>
    </location>
</feature>
<protein>
    <recommendedName>
        <fullName evidence="8">GTD-binding domain-containing protein</fullName>
    </recommendedName>
</protein>
<dbReference type="AlphaFoldDB" id="A0AAV0CXE5"/>
<dbReference type="Pfam" id="PF04576">
    <property type="entry name" value="Zein-binding"/>
    <property type="match status" value="1"/>
</dbReference>
<comment type="caution">
    <text evidence="9">The sequence shown here is derived from an EMBL/GenBank/DDBJ whole genome shotgun (WGS) entry which is preliminary data.</text>
</comment>
<keyword evidence="2 7" id="KW-0812">Transmembrane</keyword>
<dbReference type="Proteomes" id="UP001152523">
    <property type="component" value="Unassembled WGS sequence"/>
</dbReference>
<evidence type="ECO:0000256" key="1">
    <source>
        <dbReference type="ARBA" id="ARBA00004370"/>
    </source>
</evidence>
<dbReference type="GO" id="GO:0080115">
    <property type="term" value="F:myosin XI tail binding"/>
    <property type="evidence" value="ECO:0007669"/>
    <property type="project" value="UniProtKB-ARBA"/>
</dbReference>
<sequence>MLSSKGRKSVGKEMECGAGYKWTLGSLVCAYFDLGVAFFSLSASTMAFLTVNFLGFCGLSLFGISPDVIFKLHKFLMNFAGEKVSKLKLCALEVNDPLIDEREDVEREGEASSSSVSAVTRNSSKSDRVVVLTAVSKFGDEMGGGLRMNEYSKCNNLSGTDSCSKGYGEGDSYKLDENPLPNDTDSSSEEVNGHVDQILVINDKSSVIRLLEEALEDEKIARSALYVDLEKERSAAASAAEEAMAMISRLQEEKAFIEMEARQYQRVIEEKTAYEEDEMAILKEILVRRETEKLFLEKEVEAYRQMVIYLEEKCFSGNYNEDPSKEIECLPKSISSDDEEEHPVYDVHVDGSNLCTKTDYEKLKHVDGDEWHEEMLETIKEGGDKFIRSMESSCPQEKAQFKLLDDIACQLEEIRHLTLNHEKKSAQARDE</sequence>
<evidence type="ECO:0000256" key="5">
    <source>
        <dbReference type="SAM" id="Coils"/>
    </source>
</evidence>
<evidence type="ECO:0000256" key="6">
    <source>
        <dbReference type="SAM" id="MobiDB-lite"/>
    </source>
</evidence>
<accession>A0AAV0CXE5</accession>
<evidence type="ECO:0000256" key="4">
    <source>
        <dbReference type="ARBA" id="ARBA00023136"/>
    </source>
</evidence>
<reference evidence="9" key="1">
    <citation type="submission" date="2022-07" db="EMBL/GenBank/DDBJ databases">
        <authorList>
            <person name="Macas J."/>
            <person name="Novak P."/>
            <person name="Neumann P."/>
        </authorList>
    </citation>
    <scope>NUCLEOTIDE SEQUENCE</scope>
</reference>
<dbReference type="PANTHER" id="PTHR31422:SF44">
    <property type="entry name" value="GTD-BINDING DOMAIN-CONTAINING PROTEIN"/>
    <property type="match status" value="1"/>
</dbReference>
<gene>
    <name evidence="9" type="ORF">CEPIT_LOCUS9124</name>
</gene>
<evidence type="ECO:0000256" key="3">
    <source>
        <dbReference type="ARBA" id="ARBA00022989"/>
    </source>
</evidence>
<dbReference type="InterPro" id="IPR007656">
    <property type="entry name" value="GTD-bd"/>
</dbReference>
<keyword evidence="3 7" id="KW-1133">Transmembrane helix</keyword>
<evidence type="ECO:0000313" key="9">
    <source>
        <dbReference type="EMBL" id="CAH9084984.1"/>
    </source>
</evidence>
<dbReference type="GO" id="GO:0016020">
    <property type="term" value="C:membrane"/>
    <property type="evidence" value="ECO:0007669"/>
    <property type="project" value="UniProtKB-SubCell"/>
</dbReference>
<name>A0AAV0CXE5_9ASTE</name>
<feature type="coiled-coil region" evidence="5">
    <location>
        <begin position="240"/>
        <end position="277"/>
    </location>
</feature>
<evidence type="ECO:0000313" key="10">
    <source>
        <dbReference type="Proteomes" id="UP001152523"/>
    </source>
</evidence>
<comment type="subcellular location">
    <subcellularLocation>
        <location evidence="1">Membrane</location>
    </subcellularLocation>
</comment>
<dbReference type="PROSITE" id="PS51775">
    <property type="entry name" value="GTD_BINDING"/>
    <property type="match status" value="1"/>
</dbReference>
<keyword evidence="5" id="KW-0175">Coiled coil</keyword>
<keyword evidence="4 7" id="KW-0472">Membrane</keyword>
<feature type="region of interest" description="Disordered" evidence="6">
    <location>
        <begin position="170"/>
        <end position="190"/>
    </location>
</feature>
<dbReference type="PANTHER" id="PTHR31422">
    <property type="entry name" value="BNAANNG28530D PROTEIN"/>
    <property type="match status" value="1"/>
</dbReference>
<organism evidence="9 10">
    <name type="scientific">Cuscuta epithymum</name>
    <dbReference type="NCBI Taxonomy" id="186058"/>
    <lineage>
        <taxon>Eukaryota</taxon>
        <taxon>Viridiplantae</taxon>
        <taxon>Streptophyta</taxon>
        <taxon>Embryophyta</taxon>
        <taxon>Tracheophyta</taxon>
        <taxon>Spermatophyta</taxon>
        <taxon>Magnoliopsida</taxon>
        <taxon>eudicotyledons</taxon>
        <taxon>Gunneridae</taxon>
        <taxon>Pentapetalae</taxon>
        <taxon>asterids</taxon>
        <taxon>lamiids</taxon>
        <taxon>Solanales</taxon>
        <taxon>Convolvulaceae</taxon>
        <taxon>Cuscuteae</taxon>
        <taxon>Cuscuta</taxon>
        <taxon>Cuscuta subgen. Cuscuta</taxon>
    </lineage>
</organism>
<feature type="transmembrane region" description="Helical" evidence="7">
    <location>
        <begin position="20"/>
        <end position="41"/>
    </location>
</feature>
<dbReference type="EMBL" id="CAMAPF010000049">
    <property type="protein sequence ID" value="CAH9084984.1"/>
    <property type="molecule type" value="Genomic_DNA"/>
</dbReference>
<feature type="domain" description="GTD-binding" evidence="8">
    <location>
        <begin position="206"/>
        <end position="304"/>
    </location>
</feature>
<evidence type="ECO:0000256" key="7">
    <source>
        <dbReference type="SAM" id="Phobius"/>
    </source>
</evidence>
<evidence type="ECO:0000259" key="8">
    <source>
        <dbReference type="PROSITE" id="PS51775"/>
    </source>
</evidence>